<keyword evidence="1" id="KW-0472">Membrane</keyword>
<evidence type="ECO:0000256" key="1">
    <source>
        <dbReference type="SAM" id="Phobius"/>
    </source>
</evidence>
<evidence type="ECO:0000313" key="4">
    <source>
        <dbReference type="Proteomes" id="UP000297245"/>
    </source>
</evidence>
<feature type="transmembrane region" description="Helical" evidence="1">
    <location>
        <begin position="55"/>
        <end position="77"/>
    </location>
</feature>
<proteinExistence type="predicted"/>
<gene>
    <name evidence="3" type="ORF">K435DRAFT_495747</name>
</gene>
<evidence type="ECO:0000313" key="3">
    <source>
        <dbReference type="EMBL" id="THU80564.1"/>
    </source>
</evidence>
<keyword evidence="1" id="KW-1133">Transmembrane helix</keyword>
<organism evidence="3 4">
    <name type="scientific">Dendrothele bispora (strain CBS 962.96)</name>
    <dbReference type="NCBI Taxonomy" id="1314807"/>
    <lineage>
        <taxon>Eukaryota</taxon>
        <taxon>Fungi</taxon>
        <taxon>Dikarya</taxon>
        <taxon>Basidiomycota</taxon>
        <taxon>Agaricomycotina</taxon>
        <taxon>Agaricomycetes</taxon>
        <taxon>Agaricomycetidae</taxon>
        <taxon>Agaricales</taxon>
        <taxon>Agaricales incertae sedis</taxon>
        <taxon>Dendrothele</taxon>
    </lineage>
</organism>
<dbReference type="OrthoDB" id="2686513at2759"/>
<protein>
    <recommendedName>
        <fullName evidence="2">DUF6533 domain-containing protein</fullName>
    </recommendedName>
</protein>
<sequence>MEEIDASMANGFRLDNYFHLLAIVILYYDHFLSLDQEINLLWKESPWKKSNIFFFVNRYVPFLGNIAATVLVLYPSLSDAVRIIQSFYEHVLTKL</sequence>
<dbReference type="InterPro" id="IPR045340">
    <property type="entry name" value="DUF6533"/>
</dbReference>
<feature type="transmembrane region" description="Helical" evidence="1">
    <location>
        <begin position="17"/>
        <end position="34"/>
    </location>
</feature>
<evidence type="ECO:0000259" key="2">
    <source>
        <dbReference type="Pfam" id="PF20151"/>
    </source>
</evidence>
<reference evidence="3 4" key="1">
    <citation type="journal article" date="2019" name="Nat. Ecol. Evol.">
        <title>Megaphylogeny resolves global patterns of mushroom evolution.</title>
        <authorList>
            <person name="Varga T."/>
            <person name="Krizsan K."/>
            <person name="Foldi C."/>
            <person name="Dima B."/>
            <person name="Sanchez-Garcia M."/>
            <person name="Sanchez-Ramirez S."/>
            <person name="Szollosi G.J."/>
            <person name="Szarkandi J.G."/>
            <person name="Papp V."/>
            <person name="Albert L."/>
            <person name="Andreopoulos W."/>
            <person name="Angelini C."/>
            <person name="Antonin V."/>
            <person name="Barry K.W."/>
            <person name="Bougher N.L."/>
            <person name="Buchanan P."/>
            <person name="Buyck B."/>
            <person name="Bense V."/>
            <person name="Catcheside P."/>
            <person name="Chovatia M."/>
            <person name="Cooper J."/>
            <person name="Damon W."/>
            <person name="Desjardin D."/>
            <person name="Finy P."/>
            <person name="Geml J."/>
            <person name="Haridas S."/>
            <person name="Hughes K."/>
            <person name="Justo A."/>
            <person name="Karasinski D."/>
            <person name="Kautmanova I."/>
            <person name="Kiss B."/>
            <person name="Kocsube S."/>
            <person name="Kotiranta H."/>
            <person name="LaButti K.M."/>
            <person name="Lechner B.E."/>
            <person name="Liimatainen K."/>
            <person name="Lipzen A."/>
            <person name="Lukacs Z."/>
            <person name="Mihaltcheva S."/>
            <person name="Morgado L.N."/>
            <person name="Niskanen T."/>
            <person name="Noordeloos M.E."/>
            <person name="Ohm R.A."/>
            <person name="Ortiz-Santana B."/>
            <person name="Ovrebo C."/>
            <person name="Racz N."/>
            <person name="Riley R."/>
            <person name="Savchenko A."/>
            <person name="Shiryaev A."/>
            <person name="Soop K."/>
            <person name="Spirin V."/>
            <person name="Szebenyi C."/>
            <person name="Tomsovsky M."/>
            <person name="Tulloss R.E."/>
            <person name="Uehling J."/>
            <person name="Grigoriev I.V."/>
            <person name="Vagvolgyi C."/>
            <person name="Papp T."/>
            <person name="Martin F.M."/>
            <person name="Miettinen O."/>
            <person name="Hibbett D.S."/>
            <person name="Nagy L.G."/>
        </authorList>
    </citation>
    <scope>NUCLEOTIDE SEQUENCE [LARGE SCALE GENOMIC DNA]</scope>
    <source>
        <strain evidence="3 4">CBS 962.96</strain>
    </source>
</reference>
<name>A0A4S8KX34_DENBC</name>
<keyword evidence="1" id="KW-0812">Transmembrane</keyword>
<dbReference type="EMBL" id="ML179893">
    <property type="protein sequence ID" value="THU80564.1"/>
    <property type="molecule type" value="Genomic_DNA"/>
</dbReference>
<dbReference type="Pfam" id="PF20151">
    <property type="entry name" value="DUF6533"/>
    <property type="match status" value="1"/>
</dbReference>
<accession>A0A4S8KX34</accession>
<keyword evidence="4" id="KW-1185">Reference proteome</keyword>
<dbReference type="Proteomes" id="UP000297245">
    <property type="component" value="Unassembled WGS sequence"/>
</dbReference>
<feature type="domain" description="DUF6533" evidence="2">
    <location>
        <begin position="17"/>
        <end position="63"/>
    </location>
</feature>
<dbReference type="AlphaFoldDB" id="A0A4S8KX34"/>